<evidence type="ECO:0000313" key="2">
    <source>
        <dbReference type="EMBL" id="KAJ8965943.1"/>
    </source>
</evidence>
<sequence>MGAVDRSDMMYSTECEKKHLAMLNAHALYQTQNPEKVPLADFQLKIIRQLIERYNTPERNQQKIKPMTKNPERLTGRHFSALVPHNKVRRCIVCSQTKLQAKKEASLGTVWKM</sequence>
<name>A0ABQ9IU98_9CUCU</name>
<proteinExistence type="predicted"/>
<dbReference type="Proteomes" id="UP001162164">
    <property type="component" value="Unassembled WGS sequence"/>
</dbReference>
<feature type="region of interest" description="Disordered" evidence="1">
    <location>
        <begin position="57"/>
        <end position="79"/>
    </location>
</feature>
<accession>A0ABQ9IU98</accession>
<evidence type="ECO:0000256" key="1">
    <source>
        <dbReference type="SAM" id="MobiDB-lite"/>
    </source>
</evidence>
<evidence type="ECO:0000313" key="3">
    <source>
        <dbReference type="Proteomes" id="UP001162164"/>
    </source>
</evidence>
<keyword evidence="3" id="KW-1185">Reference proteome</keyword>
<protein>
    <submittedName>
        <fullName evidence="2">Uncharacterized protein</fullName>
    </submittedName>
</protein>
<organism evidence="2 3">
    <name type="scientific">Molorchus minor</name>
    <dbReference type="NCBI Taxonomy" id="1323400"/>
    <lineage>
        <taxon>Eukaryota</taxon>
        <taxon>Metazoa</taxon>
        <taxon>Ecdysozoa</taxon>
        <taxon>Arthropoda</taxon>
        <taxon>Hexapoda</taxon>
        <taxon>Insecta</taxon>
        <taxon>Pterygota</taxon>
        <taxon>Neoptera</taxon>
        <taxon>Endopterygota</taxon>
        <taxon>Coleoptera</taxon>
        <taxon>Polyphaga</taxon>
        <taxon>Cucujiformia</taxon>
        <taxon>Chrysomeloidea</taxon>
        <taxon>Cerambycidae</taxon>
        <taxon>Lamiinae</taxon>
        <taxon>Monochamini</taxon>
        <taxon>Molorchus</taxon>
    </lineage>
</organism>
<reference evidence="2" key="1">
    <citation type="journal article" date="2023" name="Insect Mol. Biol.">
        <title>Genome sequencing provides insights into the evolution of gene families encoding plant cell wall-degrading enzymes in longhorned beetles.</title>
        <authorList>
            <person name="Shin N.R."/>
            <person name="Okamura Y."/>
            <person name="Kirsch R."/>
            <person name="Pauchet Y."/>
        </authorList>
    </citation>
    <scope>NUCLEOTIDE SEQUENCE</scope>
    <source>
        <strain evidence="2">MMC_N1</strain>
    </source>
</reference>
<gene>
    <name evidence="2" type="ORF">NQ317_004828</name>
</gene>
<comment type="caution">
    <text evidence="2">The sequence shown here is derived from an EMBL/GenBank/DDBJ whole genome shotgun (WGS) entry which is preliminary data.</text>
</comment>
<dbReference type="EMBL" id="JAPWTJ010002492">
    <property type="protein sequence ID" value="KAJ8965943.1"/>
    <property type="molecule type" value="Genomic_DNA"/>
</dbReference>